<feature type="transmembrane region" description="Helical" evidence="1">
    <location>
        <begin position="163"/>
        <end position="185"/>
    </location>
</feature>
<keyword evidence="1" id="KW-1133">Transmembrane helix</keyword>
<dbReference type="Proteomes" id="UP000198287">
    <property type="component" value="Unassembled WGS sequence"/>
</dbReference>
<proteinExistence type="predicted"/>
<gene>
    <name evidence="2" type="ORF">Fcan01_23942</name>
</gene>
<protein>
    <submittedName>
        <fullName evidence="2">Uncharacterized protein</fullName>
    </submittedName>
</protein>
<dbReference type="AlphaFoldDB" id="A0A226D7J8"/>
<dbReference type="EMBL" id="LNIX01000030">
    <property type="protein sequence ID" value="OXA41090.1"/>
    <property type="molecule type" value="Genomic_DNA"/>
</dbReference>
<sequence>MTNAMCIIITLMRIRRLQKNSCSPPYLGYGFGYCTSCGGEMTSAWPGIKVVAMFLDGYYVAVVAFKGFFMLFDVTLVATGGILDYLDVLATLSLQTTLPSRIQLTTRIQIYRCLQVLEKELNHFGSTQVIPSILIMAPIVQIFCTFVLIKLFRTLPSEGIMTYPYLILIAVTACMVFETFAAQLLTKSAKQCGDWKMEKNLSKVNRKAIISLQPMRIKMGNNFIDRSTALVTQDFCITQTVSLLLM</sequence>
<comment type="caution">
    <text evidence="2">The sequence shown here is derived from an EMBL/GenBank/DDBJ whole genome shotgun (WGS) entry which is preliminary data.</text>
</comment>
<keyword evidence="1" id="KW-0812">Transmembrane</keyword>
<feature type="transmembrane region" description="Helical" evidence="1">
    <location>
        <begin position="129"/>
        <end position="151"/>
    </location>
</feature>
<evidence type="ECO:0000256" key="1">
    <source>
        <dbReference type="SAM" id="Phobius"/>
    </source>
</evidence>
<feature type="transmembrane region" description="Helical" evidence="1">
    <location>
        <begin position="58"/>
        <end position="83"/>
    </location>
</feature>
<organism evidence="2 3">
    <name type="scientific">Folsomia candida</name>
    <name type="common">Springtail</name>
    <dbReference type="NCBI Taxonomy" id="158441"/>
    <lineage>
        <taxon>Eukaryota</taxon>
        <taxon>Metazoa</taxon>
        <taxon>Ecdysozoa</taxon>
        <taxon>Arthropoda</taxon>
        <taxon>Hexapoda</taxon>
        <taxon>Collembola</taxon>
        <taxon>Entomobryomorpha</taxon>
        <taxon>Isotomoidea</taxon>
        <taxon>Isotomidae</taxon>
        <taxon>Proisotominae</taxon>
        <taxon>Folsomia</taxon>
    </lineage>
</organism>
<evidence type="ECO:0000313" key="2">
    <source>
        <dbReference type="EMBL" id="OXA41090.1"/>
    </source>
</evidence>
<reference evidence="2 3" key="1">
    <citation type="submission" date="2015-12" db="EMBL/GenBank/DDBJ databases">
        <title>The genome of Folsomia candida.</title>
        <authorList>
            <person name="Faddeeva A."/>
            <person name="Derks M.F."/>
            <person name="Anvar Y."/>
            <person name="Smit S."/>
            <person name="Van Straalen N."/>
            <person name="Roelofs D."/>
        </authorList>
    </citation>
    <scope>NUCLEOTIDE SEQUENCE [LARGE SCALE GENOMIC DNA]</scope>
    <source>
        <strain evidence="2 3">VU population</strain>
        <tissue evidence="2">Whole body</tissue>
    </source>
</reference>
<keyword evidence="3" id="KW-1185">Reference proteome</keyword>
<dbReference type="OrthoDB" id="8297494at2759"/>
<evidence type="ECO:0000313" key="3">
    <source>
        <dbReference type="Proteomes" id="UP000198287"/>
    </source>
</evidence>
<accession>A0A226D7J8</accession>
<keyword evidence="1" id="KW-0472">Membrane</keyword>
<name>A0A226D7J8_FOLCA</name>